<evidence type="ECO:0000313" key="2">
    <source>
        <dbReference type="Proteomes" id="UP000245591"/>
    </source>
</evidence>
<gene>
    <name evidence="1" type="ORF">BB558_002715</name>
</gene>
<organism evidence="1 2">
    <name type="scientific">Smittium angustum</name>
    <dbReference type="NCBI Taxonomy" id="133377"/>
    <lineage>
        <taxon>Eukaryota</taxon>
        <taxon>Fungi</taxon>
        <taxon>Fungi incertae sedis</taxon>
        <taxon>Zoopagomycota</taxon>
        <taxon>Kickxellomycotina</taxon>
        <taxon>Harpellomycetes</taxon>
        <taxon>Harpellales</taxon>
        <taxon>Legeriomycetaceae</taxon>
        <taxon>Smittium</taxon>
    </lineage>
</organism>
<keyword evidence="2" id="KW-1185">Reference proteome</keyword>
<proteinExistence type="predicted"/>
<name>A0A2U1J7W3_SMIAN</name>
<reference evidence="1 2" key="1">
    <citation type="journal article" date="2018" name="MBio">
        <title>Comparative Genomics Reveals the Core Gene Toolbox for the Fungus-Insect Symbiosis.</title>
        <authorList>
            <person name="Wang Y."/>
            <person name="Stata M."/>
            <person name="Wang W."/>
            <person name="Stajich J.E."/>
            <person name="White M.M."/>
            <person name="Moncalvo J.M."/>
        </authorList>
    </citation>
    <scope>NUCLEOTIDE SEQUENCE [LARGE SCALE GENOMIC DNA]</scope>
    <source>
        <strain evidence="1 2">AUS-126-30</strain>
    </source>
</reference>
<evidence type="ECO:0000313" key="1">
    <source>
        <dbReference type="EMBL" id="PWA01202.1"/>
    </source>
</evidence>
<comment type="caution">
    <text evidence="1">The sequence shown here is derived from an EMBL/GenBank/DDBJ whole genome shotgun (WGS) entry which is preliminary data.</text>
</comment>
<sequence>MQKNIFNYVQNKVEPQSSEQVKVDLNARYIILPGLKINTSFCLKNNSNSVHFKRELFTAKLKESELLSESFTKIKSITQKLYSMGSPVNDKDLAVASLISVPPLYKTVLTDVEHQKKIGI</sequence>
<accession>A0A2U1J7W3</accession>
<dbReference type="EMBL" id="MBFU01000205">
    <property type="protein sequence ID" value="PWA01202.1"/>
    <property type="molecule type" value="Genomic_DNA"/>
</dbReference>
<dbReference type="Proteomes" id="UP000245591">
    <property type="component" value="Unassembled WGS sequence"/>
</dbReference>
<protein>
    <submittedName>
        <fullName evidence="1">Uncharacterized protein</fullName>
    </submittedName>
</protein>
<dbReference type="AlphaFoldDB" id="A0A2U1J7W3"/>
<dbReference type="Pfam" id="PF14223">
    <property type="entry name" value="Retrotran_gag_2"/>
    <property type="match status" value="1"/>
</dbReference>